<dbReference type="SUPFAM" id="SSF49478">
    <property type="entry name" value="Cna protein B-type domain"/>
    <property type="match status" value="1"/>
</dbReference>
<dbReference type="PROSITE" id="PS50850">
    <property type="entry name" value="MFS"/>
    <property type="match status" value="1"/>
</dbReference>
<keyword evidence="12" id="KW-1185">Reference proteome</keyword>
<comment type="catalytic activity">
    <reaction evidence="1">
        <text>Endohydrolysis of (1-&gt;4)-alpha-D-glucosidic linkages in polysaccharides containing three or more (1-&gt;4)-alpha-linked D-glucose units.</text>
        <dbReference type="EC" id="3.2.1.1"/>
    </reaction>
</comment>
<proteinExistence type="predicted"/>
<organism evidence="11 12">
    <name type="scientific">Streptomyces kanasensis</name>
    <dbReference type="NCBI Taxonomy" id="936756"/>
    <lineage>
        <taxon>Bacteria</taxon>
        <taxon>Bacillati</taxon>
        <taxon>Actinomycetota</taxon>
        <taxon>Actinomycetes</taxon>
        <taxon>Kitasatosporales</taxon>
        <taxon>Streptomycetaceae</taxon>
        <taxon>Streptomyces</taxon>
    </lineage>
</organism>
<dbReference type="Pfam" id="PF07690">
    <property type="entry name" value="MFS_1"/>
    <property type="match status" value="1"/>
</dbReference>
<comment type="caution">
    <text evidence="11">The sequence shown here is derived from an EMBL/GenBank/DDBJ whole genome shotgun (WGS) entry which is preliminary data.</text>
</comment>
<dbReference type="InterPro" id="IPR013783">
    <property type="entry name" value="Ig-like_fold"/>
</dbReference>
<feature type="transmembrane region" description="Helical" evidence="9">
    <location>
        <begin position="202"/>
        <end position="224"/>
    </location>
</feature>
<dbReference type="InterPro" id="IPR020846">
    <property type="entry name" value="MFS_dom"/>
</dbReference>
<feature type="transmembrane region" description="Helical" evidence="9">
    <location>
        <begin position="312"/>
        <end position="339"/>
    </location>
</feature>
<protein>
    <recommendedName>
        <fullName evidence="3">alpha-amylase</fullName>
        <ecNumber evidence="3">3.2.1.1</ecNumber>
    </recommendedName>
    <alternativeName>
        <fullName evidence="7">1,4-alpha-D-glucan glucanohydrolase</fullName>
    </alternativeName>
</protein>
<feature type="compositionally biased region" description="Pro residues" evidence="8">
    <location>
        <begin position="21"/>
        <end position="43"/>
    </location>
</feature>
<dbReference type="Gene3D" id="2.60.40.1120">
    <property type="entry name" value="Carboxypeptidase-like, regulatory domain"/>
    <property type="match status" value="2"/>
</dbReference>
<dbReference type="STRING" id="936756.ATE80_01015"/>
<feature type="transmembrane region" description="Helical" evidence="9">
    <location>
        <begin position="378"/>
        <end position="397"/>
    </location>
</feature>
<gene>
    <name evidence="11" type="ORF">ATE80_01015</name>
</gene>
<dbReference type="RefSeq" id="WP_058940158.1">
    <property type="nucleotide sequence ID" value="NZ_LNSV01000002.1"/>
</dbReference>
<dbReference type="GO" id="GO:0005886">
    <property type="term" value="C:plasma membrane"/>
    <property type="evidence" value="ECO:0007669"/>
    <property type="project" value="UniProtKB-SubCell"/>
</dbReference>
<evidence type="ECO:0000313" key="11">
    <source>
        <dbReference type="EMBL" id="KUH40503.1"/>
    </source>
</evidence>
<feature type="domain" description="Major facilitator superfamily (MFS) profile" evidence="10">
    <location>
        <begin position="50"/>
        <end position="513"/>
    </location>
</feature>
<evidence type="ECO:0000256" key="5">
    <source>
        <dbReference type="ARBA" id="ARBA00022989"/>
    </source>
</evidence>
<evidence type="ECO:0000313" key="12">
    <source>
        <dbReference type="Proteomes" id="UP000054011"/>
    </source>
</evidence>
<evidence type="ECO:0000256" key="2">
    <source>
        <dbReference type="ARBA" id="ARBA00004651"/>
    </source>
</evidence>
<dbReference type="PANTHER" id="PTHR23501">
    <property type="entry name" value="MAJOR FACILITATOR SUPERFAMILY"/>
    <property type="match status" value="1"/>
</dbReference>
<evidence type="ECO:0000256" key="4">
    <source>
        <dbReference type="ARBA" id="ARBA00022692"/>
    </source>
</evidence>
<dbReference type="EMBL" id="LNSV01000002">
    <property type="protein sequence ID" value="KUH40503.1"/>
    <property type="molecule type" value="Genomic_DNA"/>
</dbReference>
<dbReference type="Gene3D" id="2.60.40.10">
    <property type="entry name" value="Immunoglobulins"/>
    <property type="match status" value="1"/>
</dbReference>
<dbReference type="AlphaFoldDB" id="A0A117IXM8"/>
<dbReference type="GO" id="GO:0004556">
    <property type="term" value="F:alpha-amylase activity"/>
    <property type="evidence" value="ECO:0007669"/>
    <property type="project" value="UniProtKB-EC"/>
</dbReference>
<dbReference type="PANTHER" id="PTHR23501:SF197">
    <property type="entry name" value="COMD"/>
    <property type="match status" value="1"/>
</dbReference>
<sequence>MGGITLAQDEQTVRTAAPGSTAPPPSPDGPPHHPGPALGPVPGPRRAGLALTGLALAVLLVALQQLALAPVLPAVTADLPGRPDRATWAVTAFLLTATASLPLHGKLGDLYGRKAVFQWALTLFVAASALAGWARTPDELVALRAVQGLGAGGVLTGAQALAADLAPAHRRGRHLGVLAAAFTVATVTGPLLGGYVTETASWRWTFHLVVPGGLAALAVVGAALRPSTPAGRGRGSAAAHRRARPDVLGALLLTAATACLVLLLTWGGTAHAWTSRTILGLGCAAAGSALLHLVVAHRAPEPVIPLRLLRDPVFLVCAVVGALVGVALLGVAVCLPALLRQAGARGALDTWLLILPLLGALAAASLVSGHLVSRTGHYAVHAVIGTAVAAVGMWLLSQLDAGTPRLDHSVWQAVLGTGIGLVLPVLVLAVQNVARPGDVGAATGALTLCQQIGASAGVTLLGTLFAEPHPLPPVLRHGYAHVYADAAPRILLHLVPVLAVGLFAAFFLKERPLVSDPRPAAGAVPAARGPRPVPPPGPAPAYAGPEPTGATPTDAVPTGAAPSDAVPPHAGPVDAGLIDAVPVDAGSAASRTAVPLAGAAAPPPEAAYGPASLPAPGAPVCGTVRHHDGSPVPGAALTLIDVRGRQTGRGASGADGRYALSTPAPGAYVLIASAAGHQPRAVTLTAGDRPDGAVGLDVVLGGAGRLSGAVTTPDGSPVQDAGVTLTDVRGDVVATTRTAPDGGYLLTELIAGEYTLTSGAPGLRPTAVPVTVQAARETRQDVELAGGAVVCGTVRAPGGRPVEDARVTLLDAAGNVVDTLTTGPDGIFRFVDLPSGAHTVIATGYPPVATALSVTGGGRTERDVLLGHDA</sequence>
<dbReference type="OrthoDB" id="7375466at2"/>
<feature type="region of interest" description="Disordered" evidence="8">
    <location>
        <begin position="1"/>
        <end position="43"/>
    </location>
</feature>
<dbReference type="Pfam" id="PF13620">
    <property type="entry name" value="CarboxypepD_reg"/>
    <property type="match status" value="3"/>
</dbReference>
<dbReference type="FunFam" id="2.60.40.1120:FF:000002">
    <property type="entry name" value="MFS transporter"/>
    <property type="match status" value="1"/>
</dbReference>
<feature type="transmembrane region" description="Helical" evidence="9">
    <location>
        <begin position="278"/>
        <end position="300"/>
    </location>
</feature>
<feature type="compositionally biased region" description="Low complexity" evidence="8">
    <location>
        <begin position="517"/>
        <end position="530"/>
    </location>
</feature>
<feature type="compositionally biased region" description="Low complexity" evidence="8">
    <location>
        <begin position="540"/>
        <end position="553"/>
    </location>
</feature>
<evidence type="ECO:0000256" key="8">
    <source>
        <dbReference type="SAM" id="MobiDB-lite"/>
    </source>
</evidence>
<evidence type="ECO:0000256" key="3">
    <source>
        <dbReference type="ARBA" id="ARBA00012595"/>
    </source>
</evidence>
<feature type="transmembrane region" description="Helical" evidence="9">
    <location>
        <begin position="351"/>
        <end position="371"/>
    </location>
</feature>
<accession>A0A117IXM8</accession>
<keyword evidence="6 9" id="KW-0472">Membrane</keyword>
<comment type="subcellular location">
    <subcellularLocation>
        <location evidence="2">Cell membrane</location>
        <topology evidence="2">Multi-pass membrane protein</topology>
    </subcellularLocation>
</comment>
<dbReference type="EC" id="3.2.1.1" evidence="3"/>
<feature type="region of interest" description="Disordered" evidence="8">
    <location>
        <begin position="517"/>
        <end position="573"/>
    </location>
</feature>
<dbReference type="InterPro" id="IPR008969">
    <property type="entry name" value="CarboxyPept-like_regulatory"/>
</dbReference>
<reference evidence="11 12" key="1">
    <citation type="submission" date="2015-11" db="EMBL/GenBank/DDBJ databases">
        <title>Genome-wide analysis reveals the secondary metabolome in Streptomyces kanasensis ZX01.</title>
        <authorList>
            <person name="Zhang G."/>
            <person name="Han L."/>
            <person name="Feng J."/>
            <person name="Zhang X."/>
        </authorList>
    </citation>
    <scope>NUCLEOTIDE SEQUENCE [LARGE SCALE GENOMIC DNA]</scope>
    <source>
        <strain evidence="11 12">ZX01</strain>
    </source>
</reference>
<feature type="transmembrane region" description="Helical" evidence="9">
    <location>
        <begin position="140"/>
        <end position="163"/>
    </location>
</feature>
<feature type="transmembrane region" description="Helical" evidence="9">
    <location>
        <begin position="47"/>
        <end position="66"/>
    </location>
</feature>
<evidence type="ECO:0000259" key="10">
    <source>
        <dbReference type="PROSITE" id="PS50850"/>
    </source>
</evidence>
<dbReference type="InterPro" id="IPR011701">
    <property type="entry name" value="MFS"/>
</dbReference>
<feature type="transmembrane region" description="Helical" evidence="9">
    <location>
        <begin position="409"/>
        <end position="430"/>
    </location>
</feature>
<dbReference type="GO" id="GO:0005975">
    <property type="term" value="P:carbohydrate metabolic process"/>
    <property type="evidence" value="ECO:0007669"/>
    <property type="project" value="UniProtKB-ARBA"/>
</dbReference>
<dbReference type="InterPro" id="IPR013784">
    <property type="entry name" value="Carb-bd-like_fold"/>
</dbReference>
<evidence type="ECO:0000256" key="1">
    <source>
        <dbReference type="ARBA" id="ARBA00000548"/>
    </source>
</evidence>
<keyword evidence="4 9" id="KW-0812">Transmembrane</keyword>
<evidence type="ECO:0000256" key="7">
    <source>
        <dbReference type="ARBA" id="ARBA00030238"/>
    </source>
</evidence>
<dbReference type="Gene3D" id="1.20.1250.20">
    <property type="entry name" value="MFS general substrate transporter like domains"/>
    <property type="match status" value="1"/>
</dbReference>
<name>A0A117IXM8_9ACTN</name>
<dbReference type="GO" id="GO:0022857">
    <property type="term" value="F:transmembrane transporter activity"/>
    <property type="evidence" value="ECO:0007669"/>
    <property type="project" value="InterPro"/>
</dbReference>
<evidence type="ECO:0000256" key="9">
    <source>
        <dbReference type="SAM" id="Phobius"/>
    </source>
</evidence>
<feature type="transmembrane region" description="Helical" evidence="9">
    <location>
        <begin position="115"/>
        <end position="134"/>
    </location>
</feature>
<feature type="transmembrane region" description="Helical" evidence="9">
    <location>
        <begin position="175"/>
        <end position="196"/>
    </location>
</feature>
<keyword evidence="5 9" id="KW-1133">Transmembrane helix</keyword>
<dbReference type="SUPFAM" id="SSF103473">
    <property type="entry name" value="MFS general substrate transporter"/>
    <property type="match status" value="1"/>
</dbReference>
<dbReference type="SUPFAM" id="SSF49464">
    <property type="entry name" value="Carboxypeptidase regulatory domain-like"/>
    <property type="match status" value="1"/>
</dbReference>
<feature type="transmembrane region" description="Helical" evidence="9">
    <location>
        <begin position="86"/>
        <end position="103"/>
    </location>
</feature>
<dbReference type="GO" id="GO:0030246">
    <property type="term" value="F:carbohydrate binding"/>
    <property type="evidence" value="ECO:0007669"/>
    <property type="project" value="InterPro"/>
</dbReference>
<dbReference type="Gene3D" id="1.20.1720.10">
    <property type="entry name" value="Multidrug resistance protein D"/>
    <property type="match status" value="1"/>
</dbReference>
<dbReference type="InterPro" id="IPR036259">
    <property type="entry name" value="MFS_trans_sf"/>
</dbReference>
<feature type="transmembrane region" description="Helical" evidence="9">
    <location>
        <begin position="245"/>
        <end position="266"/>
    </location>
</feature>
<dbReference type="Proteomes" id="UP000054011">
    <property type="component" value="Unassembled WGS sequence"/>
</dbReference>
<feature type="transmembrane region" description="Helical" evidence="9">
    <location>
        <begin position="486"/>
        <end position="508"/>
    </location>
</feature>
<evidence type="ECO:0000256" key="6">
    <source>
        <dbReference type="ARBA" id="ARBA00023136"/>
    </source>
</evidence>
<dbReference type="SUPFAM" id="SSF49452">
    <property type="entry name" value="Starch-binding domain-like"/>
    <property type="match status" value="1"/>
</dbReference>